<reference evidence="12 13" key="1">
    <citation type="submission" date="2016-07" db="EMBL/GenBank/DDBJ databases">
        <title>Pervasive Adenine N6-methylation of Active Genes in Fungi.</title>
        <authorList>
            <consortium name="DOE Joint Genome Institute"/>
            <person name="Mondo S.J."/>
            <person name="Dannebaum R.O."/>
            <person name="Kuo R.C."/>
            <person name="Labutti K."/>
            <person name="Haridas S."/>
            <person name="Kuo A."/>
            <person name="Salamov A."/>
            <person name="Ahrendt S.R."/>
            <person name="Lipzen A."/>
            <person name="Sullivan W."/>
            <person name="Andreopoulos W.B."/>
            <person name="Clum A."/>
            <person name="Lindquist E."/>
            <person name="Daum C."/>
            <person name="Ramamoorthy G.K."/>
            <person name="Gryganskyi A."/>
            <person name="Culley D."/>
            <person name="Magnuson J.K."/>
            <person name="James T.Y."/>
            <person name="O'Malley M.A."/>
            <person name="Stajich J.E."/>
            <person name="Spatafora J.W."/>
            <person name="Visel A."/>
            <person name="Grigoriev I.V."/>
        </authorList>
    </citation>
    <scope>NUCLEOTIDE SEQUENCE [LARGE SCALE GENOMIC DNA]</scope>
    <source>
        <strain evidence="12 13">PL171</strain>
    </source>
</reference>
<feature type="domain" description="Protein kinase" evidence="11">
    <location>
        <begin position="32"/>
        <end position="320"/>
    </location>
</feature>
<evidence type="ECO:0000259" key="11">
    <source>
        <dbReference type="PROSITE" id="PS50011"/>
    </source>
</evidence>
<comment type="similarity">
    <text evidence="2">Belongs to the protein kinase superfamily. CMGC Ser/Thr protein kinase family. CDC2/CDKX subfamily.</text>
</comment>
<dbReference type="PROSITE" id="PS00108">
    <property type="entry name" value="PROTEIN_KINASE_ST"/>
    <property type="match status" value="1"/>
</dbReference>
<keyword evidence="6 12" id="KW-0418">Kinase</keyword>
<dbReference type="SMART" id="SM00220">
    <property type="entry name" value="S_TKc"/>
    <property type="match status" value="1"/>
</dbReference>
<gene>
    <name evidence="12" type="ORF">BCR44DRAFT_62657</name>
</gene>
<organism evidence="12 13">
    <name type="scientific">Catenaria anguillulae PL171</name>
    <dbReference type="NCBI Taxonomy" id="765915"/>
    <lineage>
        <taxon>Eukaryota</taxon>
        <taxon>Fungi</taxon>
        <taxon>Fungi incertae sedis</taxon>
        <taxon>Blastocladiomycota</taxon>
        <taxon>Blastocladiomycetes</taxon>
        <taxon>Blastocladiales</taxon>
        <taxon>Catenariaceae</taxon>
        <taxon>Catenaria</taxon>
    </lineage>
</organism>
<dbReference type="EMBL" id="MCFL01000008">
    <property type="protein sequence ID" value="ORZ38447.1"/>
    <property type="molecule type" value="Genomic_DNA"/>
</dbReference>
<dbReference type="PROSITE" id="PS00107">
    <property type="entry name" value="PROTEIN_KINASE_ATP"/>
    <property type="match status" value="1"/>
</dbReference>
<dbReference type="Gene3D" id="1.10.510.10">
    <property type="entry name" value="Transferase(Phosphotransferase) domain 1"/>
    <property type="match status" value="1"/>
</dbReference>
<dbReference type="GO" id="GO:0005524">
    <property type="term" value="F:ATP binding"/>
    <property type="evidence" value="ECO:0007669"/>
    <property type="project" value="UniProtKB-UniRule"/>
</dbReference>
<evidence type="ECO:0000256" key="2">
    <source>
        <dbReference type="ARBA" id="ARBA00006485"/>
    </source>
</evidence>
<dbReference type="GO" id="GO:0004674">
    <property type="term" value="F:protein serine/threonine kinase activity"/>
    <property type="evidence" value="ECO:0007669"/>
    <property type="project" value="UniProtKB-KW"/>
</dbReference>
<keyword evidence="7 9" id="KW-0067">ATP-binding</keyword>
<dbReference type="FunFam" id="1.10.510.10:FF:000624">
    <property type="entry name" value="Mitogen-activated protein kinase"/>
    <property type="match status" value="1"/>
</dbReference>
<evidence type="ECO:0000313" key="13">
    <source>
        <dbReference type="Proteomes" id="UP000193411"/>
    </source>
</evidence>
<dbReference type="PANTHER" id="PTHR24056">
    <property type="entry name" value="CELL DIVISION PROTEIN KINASE"/>
    <property type="match status" value="1"/>
</dbReference>
<evidence type="ECO:0000256" key="10">
    <source>
        <dbReference type="RuleBase" id="RU000304"/>
    </source>
</evidence>
<keyword evidence="5 9" id="KW-0547">Nucleotide-binding</keyword>
<name>A0A1Y2HV17_9FUNG</name>
<evidence type="ECO:0000256" key="5">
    <source>
        <dbReference type="ARBA" id="ARBA00022741"/>
    </source>
</evidence>
<dbReference type="Pfam" id="PF00069">
    <property type="entry name" value="Pkinase"/>
    <property type="match status" value="1"/>
</dbReference>
<evidence type="ECO:0000313" key="12">
    <source>
        <dbReference type="EMBL" id="ORZ38447.1"/>
    </source>
</evidence>
<evidence type="ECO:0000256" key="6">
    <source>
        <dbReference type="ARBA" id="ARBA00022777"/>
    </source>
</evidence>
<keyword evidence="3 10" id="KW-0723">Serine/threonine-protein kinase</keyword>
<dbReference type="AlphaFoldDB" id="A0A1Y2HV17"/>
<dbReference type="Gene3D" id="3.30.200.20">
    <property type="entry name" value="Phosphorylase Kinase, domain 1"/>
    <property type="match status" value="1"/>
</dbReference>
<dbReference type="STRING" id="765915.A0A1Y2HV17"/>
<proteinExistence type="inferred from homology"/>
<comment type="caution">
    <text evidence="12">The sequence shown here is derived from an EMBL/GenBank/DDBJ whole genome shotgun (WGS) entry which is preliminary data.</text>
</comment>
<evidence type="ECO:0000256" key="8">
    <source>
        <dbReference type="ARBA" id="ARBA00023242"/>
    </source>
</evidence>
<dbReference type="InterPro" id="IPR017441">
    <property type="entry name" value="Protein_kinase_ATP_BS"/>
</dbReference>
<evidence type="ECO:0000256" key="1">
    <source>
        <dbReference type="ARBA" id="ARBA00004123"/>
    </source>
</evidence>
<accession>A0A1Y2HV17</accession>
<dbReference type="InterPro" id="IPR008271">
    <property type="entry name" value="Ser/Thr_kinase_AS"/>
</dbReference>
<evidence type="ECO:0000256" key="4">
    <source>
        <dbReference type="ARBA" id="ARBA00022679"/>
    </source>
</evidence>
<evidence type="ECO:0000256" key="7">
    <source>
        <dbReference type="ARBA" id="ARBA00022840"/>
    </source>
</evidence>
<keyword evidence="13" id="KW-1185">Reference proteome</keyword>
<evidence type="ECO:0000256" key="3">
    <source>
        <dbReference type="ARBA" id="ARBA00022527"/>
    </source>
</evidence>
<dbReference type="OrthoDB" id="1732493at2759"/>
<protein>
    <submittedName>
        <fullName evidence="12">Kinase-like domain-containing protein</fullName>
    </submittedName>
</protein>
<keyword evidence="4" id="KW-0808">Transferase</keyword>
<sequence>MSETVFLPHKREAKLPSNSGDFFGACRDVDEFFKGAKVGEGTYGIVYHVQDLYDNSDSQYAVKRIRVDNENDGFPVPSVREVSLLRQLTHKNIVRVEEVVVAGALDRTFMLMEFCDRDLASVLDCLNGPLSTLEVKYLMRQLLDGMTYLHNNFVVHRDLKLANLLLTNEGVLKIADFGLARKFSLPRRPMTPKVVTLWYRPPELLLGEKVYNVAVDNWSIGCIFGELLLNAPLLPGKSEIEQLNLIFNLLGSPTEESWPNWTSLPNAAVMEPPVGLPPKLRERFSHSSVDESGFRLLCRFLRYDPRRRMTCPKALQHRFFAGEPITENILRNNPHISRLMDESKKQAADLRALTQEKRRERGIVGDRVHLAAEQRRMGA</sequence>
<evidence type="ECO:0000256" key="9">
    <source>
        <dbReference type="PROSITE-ProRule" id="PRU10141"/>
    </source>
</evidence>
<feature type="binding site" evidence="9">
    <location>
        <position position="63"/>
    </location>
    <ligand>
        <name>ATP</name>
        <dbReference type="ChEBI" id="CHEBI:30616"/>
    </ligand>
</feature>
<comment type="subcellular location">
    <subcellularLocation>
        <location evidence="1">Nucleus</location>
    </subcellularLocation>
</comment>
<dbReference type="SUPFAM" id="SSF56112">
    <property type="entry name" value="Protein kinase-like (PK-like)"/>
    <property type="match status" value="1"/>
</dbReference>
<dbReference type="GO" id="GO:0005634">
    <property type="term" value="C:nucleus"/>
    <property type="evidence" value="ECO:0007669"/>
    <property type="project" value="UniProtKB-SubCell"/>
</dbReference>
<dbReference type="InterPro" id="IPR050108">
    <property type="entry name" value="CDK"/>
</dbReference>
<dbReference type="InterPro" id="IPR000719">
    <property type="entry name" value="Prot_kinase_dom"/>
</dbReference>
<dbReference type="Proteomes" id="UP000193411">
    <property type="component" value="Unassembled WGS sequence"/>
</dbReference>
<dbReference type="PROSITE" id="PS50011">
    <property type="entry name" value="PROTEIN_KINASE_DOM"/>
    <property type="match status" value="1"/>
</dbReference>
<dbReference type="InterPro" id="IPR011009">
    <property type="entry name" value="Kinase-like_dom_sf"/>
</dbReference>
<dbReference type="PANTHER" id="PTHR24056:SF508">
    <property type="entry name" value="CYCLIN-DEPENDENT KINASE 10"/>
    <property type="match status" value="1"/>
</dbReference>
<dbReference type="GO" id="GO:0007346">
    <property type="term" value="P:regulation of mitotic cell cycle"/>
    <property type="evidence" value="ECO:0007669"/>
    <property type="project" value="TreeGrafter"/>
</dbReference>
<keyword evidence="8" id="KW-0539">Nucleus</keyword>